<dbReference type="PANTHER" id="PTHR44051:SF8">
    <property type="entry name" value="GLUTATHIONE S-TRANSFERASE GSTA"/>
    <property type="match status" value="1"/>
</dbReference>
<dbReference type="EMBL" id="BSPB01000021">
    <property type="protein sequence ID" value="GLS15160.1"/>
    <property type="molecule type" value="Genomic_DNA"/>
</dbReference>
<dbReference type="InterPro" id="IPR036282">
    <property type="entry name" value="Glutathione-S-Trfase_C_sf"/>
</dbReference>
<gene>
    <name evidence="4" type="ORF">GCM10007935_25930</name>
</gene>
<dbReference type="Gene3D" id="3.40.30.10">
    <property type="entry name" value="Glutaredoxin"/>
    <property type="match status" value="1"/>
</dbReference>
<evidence type="ECO:0000313" key="5">
    <source>
        <dbReference type="Proteomes" id="UP001156903"/>
    </source>
</evidence>
<evidence type="ECO:0000259" key="3">
    <source>
        <dbReference type="PROSITE" id="PS50405"/>
    </source>
</evidence>
<sequence>MTLKIYGIAASRALRPLWAAEELGLPYEHIRYHFNGPETREPAYLALNPNGTVPVIDDEGLVVFESLAITLHLAQSRAQGGLWAQTPAGVAQIYQWTLWAATEAETLARQWFQHTSFLPPEKRLPALAEEALDRLQGRLRVLDQALQGRDYLVEDRFTVADLNVAAVLQRFEVMAREDFPAALAWHRRCLARPASQRAFALRQAG</sequence>
<comment type="caution">
    <text evidence="4">The sequence shown here is derived from an EMBL/GenBank/DDBJ whole genome shotgun (WGS) entry which is preliminary data.</text>
</comment>
<feature type="domain" description="GST N-terminal" evidence="2">
    <location>
        <begin position="1"/>
        <end position="81"/>
    </location>
</feature>
<dbReference type="CDD" id="cd03046">
    <property type="entry name" value="GST_N_GTT1_like"/>
    <property type="match status" value="1"/>
</dbReference>
<evidence type="ECO:0000313" key="4">
    <source>
        <dbReference type="EMBL" id="GLS15160.1"/>
    </source>
</evidence>
<dbReference type="InterPro" id="IPR036249">
    <property type="entry name" value="Thioredoxin-like_sf"/>
</dbReference>
<dbReference type="InterPro" id="IPR004045">
    <property type="entry name" value="Glutathione_S-Trfase_N"/>
</dbReference>
<dbReference type="InterPro" id="IPR010987">
    <property type="entry name" value="Glutathione-S-Trfase_C-like"/>
</dbReference>
<comment type="similarity">
    <text evidence="1">Belongs to the GST superfamily.</text>
</comment>
<name>A0ABQ6C8Q8_9BURK</name>
<dbReference type="PANTHER" id="PTHR44051">
    <property type="entry name" value="GLUTATHIONE S-TRANSFERASE-RELATED"/>
    <property type="match status" value="1"/>
</dbReference>
<feature type="domain" description="GST C-terminal" evidence="3">
    <location>
        <begin position="86"/>
        <end position="205"/>
    </location>
</feature>
<proteinExistence type="inferred from homology"/>
<reference evidence="5" key="1">
    <citation type="journal article" date="2019" name="Int. J. Syst. Evol. Microbiol.">
        <title>The Global Catalogue of Microorganisms (GCM) 10K type strain sequencing project: providing services to taxonomists for standard genome sequencing and annotation.</title>
        <authorList>
            <consortium name="The Broad Institute Genomics Platform"/>
            <consortium name="The Broad Institute Genome Sequencing Center for Infectious Disease"/>
            <person name="Wu L."/>
            <person name="Ma J."/>
        </authorList>
    </citation>
    <scope>NUCLEOTIDE SEQUENCE [LARGE SCALE GENOMIC DNA]</scope>
    <source>
        <strain evidence="5">NBRC 109341</strain>
    </source>
</reference>
<dbReference type="Pfam" id="PF02798">
    <property type="entry name" value="GST_N"/>
    <property type="match status" value="1"/>
</dbReference>
<evidence type="ECO:0000259" key="2">
    <source>
        <dbReference type="PROSITE" id="PS50404"/>
    </source>
</evidence>
<dbReference type="CDD" id="cd03207">
    <property type="entry name" value="GST_C_8"/>
    <property type="match status" value="1"/>
</dbReference>
<organism evidence="4 5">
    <name type="scientific">Hydrogenophaga electricum</name>
    <dbReference type="NCBI Taxonomy" id="1230953"/>
    <lineage>
        <taxon>Bacteria</taxon>
        <taxon>Pseudomonadati</taxon>
        <taxon>Pseudomonadota</taxon>
        <taxon>Betaproteobacteria</taxon>
        <taxon>Burkholderiales</taxon>
        <taxon>Comamonadaceae</taxon>
        <taxon>Hydrogenophaga</taxon>
    </lineage>
</organism>
<dbReference type="PROSITE" id="PS50404">
    <property type="entry name" value="GST_NTER"/>
    <property type="match status" value="1"/>
</dbReference>
<dbReference type="SFLD" id="SFLDS00019">
    <property type="entry name" value="Glutathione_Transferase_(cytos"/>
    <property type="match status" value="1"/>
</dbReference>
<dbReference type="PROSITE" id="PS50405">
    <property type="entry name" value="GST_CTER"/>
    <property type="match status" value="1"/>
</dbReference>
<dbReference type="SUPFAM" id="SSF47616">
    <property type="entry name" value="GST C-terminal domain-like"/>
    <property type="match status" value="1"/>
</dbReference>
<dbReference type="SFLD" id="SFLDG00358">
    <property type="entry name" value="Main_(cytGST)"/>
    <property type="match status" value="1"/>
</dbReference>
<dbReference type="Gene3D" id="1.20.1050.10">
    <property type="match status" value="1"/>
</dbReference>
<keyword evidence="5" id="KW-1185">Reference proteome</keyword>
<evidence type="ECO:0000256" key="1">
    <source>
        <dbReference type="RuleBase" id="RU003494"/>
    </source>
</evidence>
<dbReference type="RefSeq" id="WP_284308153.1">
    <property type="nucleotide sequence ID" value="NZ_BSPB01000021.1"/>
</dbReference>
<dbReference type="Pfam" id="PF00043">
    <property type="entry name" value="GST_C"/>
    <property type="match status" value="1"/>
</dbReference>
<dbReference type="InterPro" id="IPR040079">
    <property type="entry name" value="Glutathione_S-Trfase"/>
</dbReference>
<dbReference type="SFLD" id="SFLDG01150">
    <property type="entry name" value="Main.1:_Beta-like"/>
    <property type="match status" value="1"/>
</dbReference>
<dbReference type="SUPFAM" id="SSF52833">
    <property type="entry name" value="Thioredoxin-like"/>
    <property type="match status" value="1"/>
</dbReference>
<dbReference type="InterPro" id="IPR004046">
    <property type="entry name" value="GST_C"/>
</dbReference>
<accession>A0ABQ6C8Q8</accession>
<dbReference type="Proteomes" id="UP001156903">
    <property type="component" value="Unassembled WGS sequence"/>
</dbReference>
<protein>
    <submittedName>
        <fullName evidence="4">Glutathione S-transferase</fullName>
    </submittedName>
</protein>